<keyword evidence="10" id="KW-1003">Cell membrane</keyword>
<keyword evidence="7 10" id="KW-1133">Transmembrane helix</keyword>
<feature type="topological domain" description="Extracellular" evidence="10">
    <location>
        <begin position="29"/>
        <end position="152"/>
    </location>
</feature>
<keyword evidence="6 10" id="KW-0735">Signal-anchor</keyword>
<keyword evidence="8 10" id="KW-0408">Iron</keyword>
<dbReference type="NCBIfam" id="NF009731">
    <property type="entry name" value="PRK13254.1-5"/>
    <property type="match status" value="1"/>
</dbReference>
<dbReference type="RefSeq" id="WP_303539111.1">
    <property type="nucleotide sequence ID" value="NZ_JAUOTP010000001.1"/>
</dbReference>
<dbReference type="InterPro" id="IPR004329">
    <property type="entry name" value="CcmE"/>
</dbReference>
<dbReference type="PANTHER" id="PTHR34128:SF2">
    <property type="entry name" value="CYTOCHROME C-TYPE BIOGENESIS PROTEIN CCME HOMOLOG, MITOCHONDRIAL"/>
    <property type="match status" value="1"/>
</dbReference>
<evidence type="ECO:0000313" key="13">
    <source>
        <dbReference type="EMBL" id="MDO6412775.1"/>
    </source>
</evidence>
<feature type="binding site" description="axial binding residue" evidence="10">
    <location>
        <position position="127"/>
    </location>
    <ligand>
        <name>heme</name>
        <dbReference type="ChEBI" id="CHEBI:30413"/>
    </ligand>
    <ligandPart>
        <name>Fe</name>
        <dbReference type="ChEBI" id="CHEBI:18248"/>
    </ligandPart>
</feature>
<evidence type="ECO:0000256" key="9">
    <source>
        <dbReference type="ARBA" id="ARBA00023136"/>
    </source>
</evidence>
<proteinExistence type="inferred from homology"/>
<organism evidence="13 14">
    <name type="scientific">Sphingomonas natans</name>
    <dbReference type="NCBI Taxonomy" id="3063330"/>
    <lineage>
        <taxon>Bacteria</taxon>
        <taxon>Pseudomonadati</taxon>
        <taxon>Pseudomonadota</taxon>
        <taxon>Alphaproteobacteria</taxon>
        <taxon>Sphingomonadales</taxon>
        <taxon>Sphingomonadaceae</taxon>
        <taxon>Sphingomonas</taxon>
    </lineage>
</organism>
<keyword evidence="14" id="KW-1185">Reference proteome</keyword>
<protein>
    <recommendedName>
        <fullName evidence="10">Cytochrome c-type biogenesis protein CcmE</fullName>
    </recommendedName>
    <alternativeName>
        <fullName evidence="10">Cytochrome c maturation protein E</fullName>
    </alternativeName>
    <alternativeName>
        <fullName evidence="10">Heme chaperone CcmE</fullName>
    </alternativeName>
</protein>
<evidence type="ECO:0000256" key="4">
    <source>
        <dbReference type="ARBA" id="ARBA00022723"/>
    </source>
</evidence>
<dbReference type="Proteomes" id="UP001169764">
    <property type="component" value="Unassembled WGS sequence"/>
</dbReference>
<dbReference type="SUPFAM" id="SSF82093">
    <property type="entry name" value="Heme chaperone CcmE"/>
    <property type="match status" value="1"/>
</dbReference>
<evidence type="ECO:0000256" key="8">
    <source>
        <dbReference type="ARBA" id="ARBA00023004"/>
    </source>
</evidence>
<evidence type="ECO:0000256" key="12">
    <source>
        <dbReference type="SAM" id="SignalP"/>
    </source>
</evidence>
<keyword evidence="12" id="KW-0732">Signal</keyword>
<evidence type="ECO:0000256" key="2">
    <source>
        <dbReference type="ARBA" id="ARBA00022617"/>
    </source>
</evidence>
<dbReference type="PANTHER" id="PTHR34128">
    <property type="entry name" value="CYTOCHROME C-TYPE BIOGENESIS PROTEIN CCME HOMOLOG, MITOCHONDRIAL"/>
    <property type="match status" value="1"/>
</dbReference>
<keyword evidence="2 10" id="KW-0349">Heme</keyword>
<evidence type="ECO:0000256" key="11">
    <source>
        <dbReference type="SAM" id="MobiDB-lite"/>
    </source>
</evidence>
<evidence type="ECO:0000256" key="3">
    <source>
        <dbReference type="ARBA" id="ARBA00022692"/>
    </source>
</evidence>
<comment type="caution">
    <text evidence="13">The sequence shown here is derived from an EMBL/GenBank/DDBJ whole genome shotgun (WGS) entry which is preliminary data.</text>
</comment>
<dbReference type="InterPro" id="IPR036127">
    <property type="entry name" value="CcmE-like_sf"/>
</dbReference>
<comment type="subcellular location">
    <subcellularLocation>
        <location evidence="10">Cell membrane</location>
        <topology evidence="10">Single-pass type II membrane protein</topology>
    </subcellularLocation>
    <subcellularLocation>
        <location evidence="1">Membrane</location>
    </subcellularLocation>
</comment>
<evidence type="ECO:0000256" key="5">
    <source>
        <dbReference type="ARBA" id="ARBA00022748"/>
    </source>
</evidence>
<keyword evidence="3 10" id="KW-0812">Transmembrane</keyword>
<comment type="similarity">
    <text evidence="10">Belongs to the CcmE/CycJ family.</text>
</comment>
<feature type="topological domain" description="Cytoplasmic" evidence="10">
    <location>
        <begin position="1"/>
        <end position="7"/>
    </location>
</feature>
<dbReference type="NCBIfam" id="NF009727">
    <property type="entry name" value="PRK13254.1-1"/>
    <property type="match status" value="1"/>
</dbReference>
<dbReference type="EMBL" id="JAUOTP010000001">
    <property type="protein sequence ID" value="MDO6412775.1"/>
    <property type="molecule type" value="Genomic_DNA"/>
</dbReference>
<evidence type="ECO:0000256" key="1">
    <source>
        <dbReference type="ARBA" id="ARBA00004370"/>
    </source>
</evidence>
<accession>A0ABT8Y391</accession>
<keyword evidence="5 10" id="KW-0201">Cytochrome c-type biogenesis</keyword>
<evidence type="ECO:0000313" key="14">
    <source>
        <dbReference type="Proteomes" id="UP001169764"/>
    </source>
</evidence>
<evidence type="ECO:0000256" key="10">
    <source>
        <dbReference type="HAMAP-Rule" id="MF_01959"/>
    </source>
</evidence>
<dbReference type="InterPro" id="IPR012340">
    <property type="entry name" value="NA-bd_OB-fold"/>
</dbReference>
<sequence length="152" mass="15942">MKAKHQRLTLALLAVAALIGAALLAMSALKDQAAYFYTPSDVGRDHLAPGRAVRLGGMVTKGSITKLPDGVTIRFLVTDGAATVPVRFSGIVPALFKEGSGVVADGRFDATGLFVADQILAKHDERYMPPQVAGAMHKSDSIETGPKAKALK</sequence>
<dbReference type="HAMAP" id="MF_01959">
    <property type="entry name" value="CcmE"/>
    <property type="match status" value="1"/>
</dbReference>
<feature type="binding site" description="covalent" evidence="10">
    <location>
        <position position="123"/>
    </location>
    <ligand>
        <name>heme</name>
        <dbReference type="ChEBI" id="CHEBI:30413"/>
    </ligand>
</feature>
<evidence type="ECO:0000256" key="7">
    <source>
        <dbReference type="ARBA" id="ARBA00022989"/>
    </source>
</evidence>
<reference evidence="13" key="1">
    <citation type="submission" date="2023-07" db="EMBL/GenBank/DDBJ databases">
        <authorList>
            <person name="Kim M."/>
        </authorList>
    </citation>
    <scope>NUCLEOTIDE SEQUENCE</scope>
    <source>
        <strain evidence="13">BIUV-7</strain>
    </source>
</reference>
<gene>
    <name evidence="10 13" type="primary">ccmE</name>
    <name evidence="10" type="synonym">cycJ</name>
    <name evidence="13" type="ORF">Q4F19_00110</name>
</gene>
<feature type="signal peptide" evidence="12">
    <location>
        <begin position="1"/>
        <end position="27"/>
    </location>
</feature>
<name>A0ABT8Y391_9SPHN</name>
<feature type="region of interest" description="Disordered" evidence="11">
    <location>
        <begin position="132"/>
        <end position="152"/>
    </location>
</feature>
<comment type="function">
    <text evidence="10">Heme chaperone required for the biogenesis of c-type cytochromes. Transiently binds heme delivered by CcmC and transfers the heme to apo-cytochromes in a process facilitated by CcmF and CcmH.</text>
</comment>
<keyword evidence="4 10" id="KW-0479">Metal-binding</keyword>
<dbReference type="Pfam" id="PF03100">
    <property type="entry name" value="CcmE"/>
    <property type="match status" value="1"/>
</dbReference>
<evidence type="ECO:0000256" key="6">
    <source>
        <dbReference type="ARBA" id="ARBA00022968"/>
    </source>
</evidence>
<feature type="chain" id="PRO_5046903178" description="Cytochrome c-type biogenesis protein CcmE" evidence="12">
    <location>
        <begin position="28"/>
        <end position="152"/>
    </location>
</feature>
<keyword evidence="9 10" id="KW-0472">Membrane</keyword>
<dbReference type="Gene3D" id="2.40.50.140">
    <property type="entry name" value="Nucleic acid-binding proteins"/>
    <property type="match status" value="1"/>
</dbReference>